<keyword evidence="1" id="KW-0732">Signal</keyword>
<evidence type="ECO:0000313" key="2">
    <source>
        <dbReference type="EMBL" id="JAD78116.1"/>
    </source>
</evidence>
<proteinExistence type="predicted"/>
<dbReference type="AlphaFoldDB" id="A0A0A9CRE3"/>
<sequence>MIMGNVLLLLLKVYQVLTLLEDLSYSQRHQPRILLSSLVLKGLRRNLTAKWGHLLKQRLLISSHLNLY</sequence>
<organism evidence="2">
    <name type="scientific">Arundo donax</name>
    <name type="common">Giant reed</name>
    <name type="synonym">Donax arundinaceus</name>
    <dbReference type="NCBI Taxonomy" id="35708"/>
    <lineage>
        <taxon>Eukaryota</taxon>
        <taxon>Viridiplantae</taxon>
        <taxon>Streptophyta</taxon>
        <taxon>Embryophyta</taxon>
        <taxon>Tracheophyta</taxon>
        <taxon>Spermatophyta</taxon>
        <taxon>Magnoliopsida</taxon>
        <taxon>Liliopsida</taxon>
        <taxon>Poales</taxon>
        <taxon>Poaceae</taxon>
        <taxon>PACMAD clade</taxon>
        <taxon>Arundinoideae</taxon>
        <taxon>Arundineae</taxon>
        <taxon>Arundo</taxon>
    </lineage>
</organism>
<reference evidence="2" key="1">
    <citation type="submission" date="2014-09" db="EMBL/GenBank/DDBJ databases">
        <authorList>
            <person name="Magalhaes I.L.F."/>
            <person name="Oliveira U."/>
            <person name="Santos F.R."/>
            <person name="Vidigal T.H.D.A."/>
            <person name="Brescovit A.D."/>
            <person name="Santos A.J."/>
        </authorList>
    </citation>
    <scope>NUCLEOTIDE SEQUENCE</scope>
    <source>
        <tissue evidence="2">Shoot tissue taken approximately 20 cm above the soil surface</tissue>
    </source>
</reference>
<feature type="chain" id="PRO_5002043288" evidence="1">
    <location>
        <begin position="19"/>
        <end position="68"/>
    </location>
</feature>
<feature type="signal peptide" evidence="1">
    <location>
        <begin position="1"/>
        <end position="18"/>
    </location>
</feature>
<accession>A0A0A9CRE3</accession>
<reference evidence="2" key="2">
    <citation type="journal article" date="2015" name="Data Brief">
        <title>Shoot transcriptome of the giant reed, Arundo donax.</title>
        <authorList>
            <person name="Barrero R.A."/>
            <person name="Guerrero F.D."/>
            <person name="Moolhuijzen P."/>
            <person name="Goolsby J.A."/>
            <person name="Tidwell J."/>
            <person name="Bellgard S.E."/>
            <person name="Bellgard M.I."/>
        </authorList>
    </citation>
    <scope>NUCLEOTIDE SEQUENCE</scope>
    <source>
        <tissue evidence="2">Shoot tissue taken approximately 20 cm above the soil surface</tissue>
    </source>
</reference>
<name>A0A0A9CRE3_ARUDO</name>
<dbReference type="EMBL" id="GBRH01219779">
    <property type="protein sequence ID" value="JAD78116.1"/>
    <property type="molecule type" value="Transcribed_RNA"/>
</dbReference>
<protein>
    <submittedName>
        <fullName evidence="2">Uncharacterized protein</fullName>
    </submittedName>
</protein>
<evidence type="ECO:0000256" key="1">
    <source>
        <dbReference type="SAM" id="SignalP"/>
    </source>
</evidence>